<dbReference type="AlphaFoldDB" id="A0A1G1YHD2"/>
<dbReference type="EMBL" id="MHIM01000033">
    <property type="protein sequence ID" value="OGY51671.1"/>
    <property type="molecule type" value="Genomic_DNA"/>
</dbReference>
<evidence type="ECO:0000313" key="1">
    <source>
        <dbReference type="EMBL" id="OGY51671.1"/>
    </source>
</evidence>
<proteinExistence type="predicted"/>
<evidence type="ECO:0000313" key="2">
    <source>
        <dbReference type="Proteomes" id="UP000177376"/>
    </source>
</evidence>
<dbReference type="Proteomes" id="UP000177376">
    <property type="component" value="Unassembled WGS sequence"/>
</dbReference>
<accession>A0A1G1YHD2</accession>
<sequence>MPYIENPKTRGSGILCCIPQTGVCPINCPDCFFQSGRSFLEPLTENLPNMPEVKLAAGYVVRANDGNDSNNQRQLVMAAVQQYPERFYNTSIPWDLEKFDAPVVLTLNPGLKTDELVVLLDPIPKNLMFVRVRVNTWNLELVDQAVSHYSAASIPIVLTFMAYYTESILAGHEDNYTYRQRTLNSYWVITPKAWNKIMARYQGNPLVYSCGKDANTFACSRCGNCLREYFATRERMKV</sequence>
<protein>
    <submittedName>
        <fullName evidence="1">Uncharacterized protein</fullName>
    </submittedName>
</protein>
<name>A0A1G1YHD2_9BACT</name>
<gene>
    <name evidence="1" type="ORF">A3A02_00655</name>
</gene>
<comment type="caution">
    <text evidence="1">The sequence shown here is derived from an EMBL/GenBank/DDBJ whole genome shotgun (WGS) entry which is preliminary data.</text>
</comment>
<organism evidence="1 2">
    <name type="scientific">Candidatus Buchananbacteria bacterium RIFCSPLOWO2_01_FULL_39_33</name>
    <dbReference type="NCBI Taxonomy" id="1797543"/>
    <lineage>
        <taxon>Bacteria</taxon>
        <taxon>Candidatus Buchananiibacteriota</taxon>
    </lineage>
</organism>
<reference evidence="1 2" key="1">
    <citation type="journal article" date="2016" name="Nat. Commun.">
        <title>Thousands of microbial genomes shed light on interconnected biogeochemical processes in an aquifer system.</title>
        <authorList>
            <person name="Anantharaman K."/>
            <person name="Brown C.T."/>
            <person name="Hug L.A."/>
            <person name="Sharon I."/>
            <person name="Castelle C.J."/>
            <person name="Probst A.J."/>
            <person name="Thomas B.C."/>
            <person name="Singh A."/>
            <person name="Wilkins M.J."/>
            <person name="Karaoz U."/>
            <person name="Brodie E.L."/>
            <person name="Williams K.H."/>
            <person name="Hubbard S.S."/>
            <person name="Banfield J.F."/>
        </authorList>
    </citation>
    <scope>NUCLEOTIDE SEQUENCE [LARGE SCALE GENOMIC DNA]</scope>
</reference>